<dbReference type="EMBL" id="JAHQIW010005275">
    <property type="protein sequence ID" value="KAJ1365460.1"/>
    <property type="molecule type" value="Genomic_DNA"/>
</dbReference>
<dbReference type="SMART" id="SM00385">
    <property type="entry name" value="CYCLIN"/>
    <property type="match status" value="1"/>
</dbReference>
<sequence length="301" mass="33227">MEDGFTSTNTLLVSLCEREHIFYGAGQLPARLPQGDGVIDWSYRDREAAWICSAARRLCLCTDSFTLAVAILDRVIYGTRVLTKYVNCVAAACLSLAKKLCEDHEEDASLYLQRLRLSYSSRELKRMELRILDLLGWDAYLPSFDRFLVALLKPMCGQWLLSPLRSHIEAIVCDSSVMSQFAPSTLALSVVSLLIEATSRQWMSAIQVQIKLCNTDPSDLLCCRERLSVVWSRTMMPSLSLFELLLPASEPPSSVSTTSCRGPTSMVTASHNSQTNSAVSSSSVVTDVVITSPRAPQATPC</sequence>
<evidence type="ECO:0000313" key="5">
    <source>
        <dbReference type="Proteomes" id="UP001196413"/>
    </source>
</evidence>
<proteinExistence type="inferred from homology"/>
<dbReference type="SUPFAM" id="SSF47954">
    <property type="entry name" value="Cyclin-like"/>
    <property type="match status" value="1"/>
</dbReference>
<evidence type="ECO:0000259" key="3">
    <source>
        <dbReference type="SMART" id="SM00385"/>
    </source>
</evidence>
<organism evidence="4 5">
    <name type="scientific">Parelaphostrongylus tenuis</name>
    <name type="common">Meningeal worm</name>
    <dbReference type="NCBI Taxonomy" id="148309"/>
    <lineage>
        <taxon>Eukaryota</taxon>
        <taxon>Metazoa</taxon>
        <taxon>Ecdysozoa</taxon>
        <taxon>Nematoda</taxon>
        <taxon>Chromadorea</taxon>
        <taxon>Rhabditida</taxon>
        <taxon>Rhabditina</taxon>
        <taxon>Rhabditomorpha</taxon>
        <taxon>Strongyloidea</taxon>
        <taxon>Metastrongylidae</taxon>
        <taxon>Parelaphostrongylus</taxon>
    </lineage>
</organism>
<keyword evidence="5" id="KW-1185">Reference proteome</keyword>
<dbReference type="InterPro" id="IPR006671">
    <property type="entry name" value="Cyclin_N"/>
</dbReference>
<accession>A0AAD5MVU0</accession>
<feature type="region of interest" description="Disordered" evidence="2">
    <location>
        <begin position="253"/>
        <end position="275"/>
    </location>
</feature>
<evidence type="ECO:0000256" key="2">
    <source>
        <dbReference type="SAM" id="MobiDB-lite"/>
    </source>
</evidence>
<evidence type="ECO:0000256" key="1">
    <source>
        <dbReference type="RuleBase" id="RU000383"/>
    </source>
</evidence>
<protein>
    <recommendedName>
        <fullName evidence="3">Cyclin-like domain-containing protein</fullName>
    </recommendedName>
</protein>
<dbReference type="Proteomes" id="UP001196413">
    <property type="component" value="Unassembled WGS sequence"/>
</dbReference>
<gene>
    <name evidence="4" type="ORF">KIN20_025766</name>
</gene>
<comment type="caution">
    <text evidence="4">The sequence shown here is derived from an EMBL/GenBank/DDBJ whole genome shotgun (WGS) entry which is preliminary data.</text>
</comment>
<dbReference type="InterPro" id="IPR039361">
    <property type="entry name" value="Cyclin"/>
</dbReference>
<keyword evidence="1" id="KW-0195">Cyclin</keyword>
<evidence type="ECO:0000313" key="4">
    <source>
        <dbReference type="EMBL" id="KAJ1365460.1"/>
    </source>
</evidence>
<dbReference type="InterPro" id="IPR036915">
    <property type="entry name" value="Cyclin-like_sf"/>
</dbReference>
<reference evidence="4" key="1">
    <citation type="submission" date="2021-06" db="EMBL/GenBank/DDBJ databases">
        <title>Parelaphostrongylus tenuis whole genome reference sequence.</title>
        <authorList>
            <person name="Garwood T.J."/>
            <person name="Larsen P.A."/>
            <person name="Fountain-Jones N.M."/>
            <person name="Garbe J.R."/>
            <person name="Macchietto M.G."/>
            <person name="Kania S.A."/>
            <person name="Gerhold R.W."/>
            <person name="Richards J.E."/>
            <person name="Wolf T.M."/>
        </authorList>
    </citation>
    <scope>NUCLEOTIDE SEQUENCE</scope>
    <source>
        <strain evidence="4">MNPRO001-30</strain>
        <tissue evidence="4">Meninges</tissue>
    </source>
</reference>
<dbReference type="AlphaFoldDB" id="A0AAD5MVU0"/>
<name>A0AAD5MVU0_PARTN</name>
<dbReference type="InterPro" id="IPR013763">
    <property type="entry name" value="Cyclin-like_dom"/>
</dbReference>
<feature type="compositionally biased region" description="Polar residues" evidence="2">
    <location>
        <begin position="253"/>
        <end position="269"/>
    </location>
</feature>
<feature type="domain" description="Cyclin-like" evidence="3">
    <location>
        <begin position="49"/>
        <end position="133"/>
    </location>
</feature>
<dbReference type="PANTHER" id="PTHR10177">
    <property type="entry name" value="CYCLINS"/>
    <property type="match status" value="1"/>
</dbReference>
<comment type="similarity">
    <text evidence="1">Belongs to the cyclin family.</text>
</comment>
<dbReference type="Pfam" id="PF00134">
    <property type="entry name" value="Cyclin_N"/>
    <property type="match status" value="1"/>
</dbReference>
<dbReference type="Gene3D" id="1.10.472.10">
    <property type="entry name" value="Cyclin-like"/>
    <property type="match status" value="2"/>
</dbReference>